<accession>A0A0R1XZ64</accession>
<evidence type="ECO:0000313" key="4">
    <source>
        <dbReference type="EMBL" id="KRM34837.1"/>
    </source>
</evidence>
<dbReference type="STRING" id="1423734.FC83_GL001974"/>
<feature type="domain" description="Alginate lyase" evidence="3">
    <location>
        <begin position="305"/>
        <end position="559"/>
    </location>
</feature>
<protein>
    <recommendedName>
        <fullName evidence="3">Alginate lyase domain-containing protein</fullName>
    </recommendedName>
</protein>
<dbReference type="Pfam" id="PF05426">
    <property type="entry name" value="Alginate_lyase"/>
    <property type="match status" value="1"/>
</dbReference>
<evidence type="ECO:0000256" key="2">
    <source>
        <dbReference type="ARBA" id="ARBA00023239"/>
    </source>
</evidence>
<dbReference type="PATRIC" id="fig|1423734.3.peg.1998"/>
<dbReference type="InterPro" id="IPR008929">
    <property type="entry name" value="Chondroitin_lyas"/>
</dbReference>
<dbReference type="GO" id="GO:0042597">
    <property type="term" value="C:periplasmic space"/>
    <property type="evidence" value="ECO:0007669"/>
    <property type="project" value="InterPro"/>
</dbReference>
<dbReference type="InterPro" id="IPR008397">
    <property type="entry name" value="Alginate_lyase_dom"/>
</dbReference>
<evidence type="ECO:0000259" key="3">
    <source>
        <dbReference type="Pfam" id="PF05426"/>
    </source>
</evidence>
<evidence type="ECO:0000313" key="5">
    <source>
        <dbReference type="Proteomes" id="UP000051236"/>
    </source>
</evidence>
<dbReference type="EMBL" id="AZGA01000020">
    <property type="protein sequence ID" value="KRM34837.1"/>
    <property type="molecule type" value="Genomic_DNA"/>
</dbReference>
<dbReference type="Gene3D" id="1.50.10.100">
    <property type="entry name" value="Chondroitin AC/alginate lyase"/>
    <property type="match status" value="1"/>
</dbReference>
<organism evidence="4 5">
    <name type="scientific">Agrilactobacillus composti DSM 18527 = JCM 14202</name>
    <dbReference type="NCBI Taxonomy" id="1423734"/>
    <lineage>
        <taxon>Bacteria</taxon>
        <taxon>Bacillati</taxon>
        <taxon>Bacillota</taxon>
        <taxon>Bacilli</taxon>
        <taxon>Lactobacillales</taxon>
        <taxon>Lactobacillaceae</taxon>
        <taxon>Agrilactobacillus</taxon>
    </lineage>
</organism>
<dbReference type="Proteomes" id="UP000051236">
    <property type="component" value="Unassembled WGS sequence"/>
</dbReference>
<sequence length="637" mass="69562">MKALFKNHIWEEKYVMKKLKSPQHLFAKTCLALALGGISLAVTSNAQPVAAAFSQRIEAETLSQHTGNVYIRHDGDKIPIDTKGNSITLNNASGHQFVDFSDPVADTSSYLNTIPAGQDSATWQVQVPKAGFYQLRFNYNNPATETKGNRNDRDERNFRVMINNSTDPLSDAGWAGWMIFNISGYKDANTPQSTVQSTDNYAAVRGNTKWNNNYMTVHLNAGTNTITLALQAPPGQAVFDGPNLDFFDVTDVSDQYATNSEIPYVAKDFKFAHPGISYTAKTLDRIRANKDNTSTIDGKAYAQLKASPLAAADYQPDPQALIDIGPYNNPNIGGDHLTKDSFAASSNALMWYFDRDSAHAKTAINILNAWTNTLTTVGHGNDAKLRFALDFPEMLNAAELLKNVYNTDPTTADADKWQPADIARFDAFVKSMMIARGGTYSPTVDYYPQANGGWDALIGAFNMSAAVYLNDVDLYNAALQQFYLGNAQNPNGVSEGALLSYIYPTGELQETSRDQAHVQLGINGLALQAAISWNQGIDLFSAYNSRLLAGVAYTAKYNLGEDVPSETFASDLSRGKANDGTPAYEIVANHYLTQQPMTTDAVQSVQQAADTLSRAPIATNEGGQHINWLQAALYTTD</sequence>
<dbReference type="AlphaFoldDB" id="A0A0R1XZ64"/>
<gene>
    <name evidence="4" type="ORF">FC83_GL001974</name>
</gene>
<comment type="caution">
    <text evidence="4">The sequence shown here is derived from an EMBL/GenBank/DDBJ whole genome shotgun (WGS) entry which is preliminary data.</text>
</comment>
<keyword evidence="2" id="KW-0456">Lyase</keyword>
<keyword evidence="1" id="KW-0732">Signal</keyword>
<name>A0A0R1XZ64_9LACO</name>
<dbReference type="Gene3D" id="2.60.120.260">
    <property type="entry name" value="Galactose-binding domain-like"/>
    <property type="match status" value="1"/>
</dbReference>
<evidence type="ECO:0000256" key="1">
    <source>
        <dbReference type="ARBA" id="ARBA00022729"/>
    </source>
</evidence>
<reference evidence="4 5" key="1">
    <citation type="journal article" date="2015" name="Genome Announc.">
        <title>Expanding the biotechnology potential of lactobacilli through comparative genomics of 213 strains and associated genera.</title>
        <authorList>
            <person name="Sun Z."/>
            <person name="Harris H.M."/>
            <person name="McCann A."/>
            <person name="Guo C."/>
            <person name="Argimon S."/>
            <person name="Zhang W."/>
            <person name="Yang X."/>
            <person name="Jeffery I.B."/>
            <person name="Cooney J.C."/>
            <person name="Kagawa T.F."/>
            <person name="Liu W."/>
            <person name="Song Y."/>
            <person name="Salvetti E."/>
            <person name="Wrobel A."/>
            <person name="Rasinkangas P."/>
            <person name="Parkhill J."/>
            <person name="Rea M.C."/>
            <person name="O'Sullivan O."/>
            <person name="Ritari J."/>
            <person name="Douillard F.P."/>
            <person name="Paul Ross R."/>
            <person name="Yang R."/>
            <person name="Briner A.E."/>
            <person name="Felis G.E."/>
            <person name="de Vos W.M."/>
            <person name="Barrangou R."/>
            <person name="Klaenhammer T.R."/>
            <person name="Caufield P.W."/>
            <person name="Cui Y."/>
            <person name="Zhang H."/>
            <person name="O'Toole P.W."/>
        </authorList>
    </citation>
    <scope>NUCLEOTIDE SEQUENCE [LARGE SCALE GENOMIC DNA]</scope>
    <source>
        <strain evidence="4 5">DSM 18527</strain>
    </source>
</reference>
<dbReference type="eggNOG" id="COG5434">
    <property type="taxonomic scope" value="Bacteria"/>
</dbReference>
<dbReference type="SUPFAM" id="SSF48230">
    <property type="entry name" value="Chondroitin AC/alginate lyase"/>
    <property type="match status" value="1"/>
</dbReference>
<dbReference type="GO" id="GO:0016829">
    <property type="term" value="F:lyase activity"/>
    <property type="evidence" value="ECO:0007669"/>
    <property type="project" value="UniProtKB-KW"/>
</dbReference>
<keyword evidence="5" id="KW-1185">Reference proteome</keyword>
<proteinExistence type="predicted"/>